<dbReference type="SUPFAM" id="SSF51182">
    <property type="entry name" value="RmlC-like cupins"/>
    <property type="match status" value="1"/>
</dbReference>
<organism evidence="1">
    <name type="scientific">bioreactor metagenome</name>
    <dbReference type="NCBI Taxonomy" id="1076179"/>
    <lineage>
        <taxon>unclassified sequences</taxon>
        <taxon>metagenomes</taxon>
        <taxon>ecological metagenomes</taxon>
    </lineage>
</organism>
<sequence length="111" mass="12345">MADPCVTDPDHYKVLFENDRVRVLEYRDAPGDATHDHAHPDSVMVTLGGFRRRLVAQGRSMDVELQPFEARWLDAQTHRGENIGEDPTHVIFVELKEPGGSANGRLGPQGA</sequence>
<evidence type="ECO:0008006" key="2">
    <source>
        <dbReference type="Google" id="ProtNLM"/>
    </source>
</evidence>
<evidence type="ECO:0000313" key="1">
    <source>
        <dbReference type="EMBL" id="MPM94115.1"/>
    </source>
</evidence>
<proteinExistence type="predicted"/>
<dbReference type="InterPro" id="IPR014710">
    <property type="entry name" value="RmlC-like_jellyroll"/>
</dbReference>
<dbReference type="Gene3D" id="2.60.120.10">
    <property type="entry name" value="Jelly Rolls"/>
    <property type="match status" value="1"/>
</dbReference>
<protein>
    <recommendedName>
        <fullName evidence="2">Cytoplasmic protein</fullName>
    </recommendedName>
</protein>
<gene>
    <name evidence="1" type="ORF">SDC9_141258</name>
</gene>
<reference evidence="1" key="1">
    <citation type="submission" date="2019-08" db="EMBL/GenBank/DDBJ databases">
        <authorList>
            <person name="Kucharzyk K."/>
            <person name="Murdoch R.W."/>
            <person name="Higgins S."/>
            <person name="Loffler F."/>
        </authorList>
    </citation>
    <scope>NUCLEOTIDE SEQUENCE</scope>
</reference>
<name>A0A645DXS6_9ZZZZ</name>
<dbReference type="EMBL" id="VSSQ01040804">
    <property type="protein sequence ID" value="MPM94115.1"/>
    <property type="molecule type" value="Genomic_DNA"/>
</dbReference>
<accession>A0A645DXS6</accession>
<dbReference type="AlphaFoldDB" id="A0A645DXS6"/>
<comment type="caution">
    <text evidence="1">The sequence shown here is derived from an EMBL/GenBank/DDBJ whole genome shotgun (WGS) entry which is preliminary data.</text>
</comment>
<dbReference type="InterPro" id="IPR011051">
    <property type="entry name" value="RmlC_Cupin_sf"/>
</dbReference>